<reference evidence="2 3" key="1">
    <citation type="submission" date="2019-01" db="EMBL/GenBank/DDBJ databases">
        <authorList>
            <person name="Li J."/>
        </authorList>
    </citation>
    <scope>NUCLEOTIDE SEQUENCE [LARGE SCALE GENOMIC DNA]</scope>
    <source>
        <strain evidence="2 3">CGMCC 4.7180</strain>
    </source>
</reference>
<protein>
    <submittedName>
        <fullName evidence="2">ATP-binding protein</fullName>
    </submittedName>
</protein>
<dbReference type="SUPFAM" id="SSF52540">
    <property type="entry name" value="P-loop containing nucleoside triphosphate hydrolases"/>
    <property type="match status" value="1"/>
</dbReference>
<dbReference type="InterPro" id="IPR027417">
    <property type="entry name" value="P-loop_NTPase"/>
</dbReference>
<dbReference type="Pfam" id="PF13191">
    <property type="entry name" value="AAA_16"/>
    <property type="match status" value="1"/>
</dbReference>
<accession>A0A4V1QQV8</accession>
<gene>
    <name evidence="2" type="ORF">ESO86_15980</name>
</gene>
<dbReference type="AlphaFoldDB" id="A0A4V1QQV8"/>
<proteinExistence type="predicted"/>
<keyword evidence="3" id="KW-1185">Reference proteome</keyword>
<keyword evidence="2" id="KW-0547">Nucleotide-binding</keyword>
<evidence type="ECO:0000313" key="3">
    <source>
        <dbReference type="Proteomes" id="UP000292881"/>
    </source>
</evidence>
<keyword evidence="2" id="KW-0067">ATP-binding</keyword>
<evidence type="ECO:0000259" key="1">
    <source>
        <dbReference type="Pfam" id="PF13191"/>
    </source>
</evidence>
<dbReference type="InterPro" id="IPR041664">
    <property type="entry name" value="AAA_16"/>
</dbReference>
<feature type="domain" description="Orc1-like AAA ATPase" evidence="1">
    <location>
        <begin position="8"/>
        <end position="76"/>
    </location>
</feature>
<name>A0A4V1QQV8_9MICO</name>
<evidence type="ECO:0000313" key="2">
    <source>
        <dbReference type="EMBL" id="RXZ42331.1"/>
    </source>
</evidence>
<organism evidence="2 3">
    <name type="scientific">Agromyces binzhouensis</name>
    <dbReference type="NCBI Taxonomy" id="1817495"/>
    <lineage>
        <taxon>Bacteria</taxon>
        <taxon>Bacillati</taxon>
        <taxon>Actinomycetota</taxon>
        <taxon>Actinomycetes</taxon>
        <taxon>Micrococcales</taxon>
        <taxon>Microbacteriaceae</taxon>
        <taxon>Agromyces</taxon>
    </lineage>
</organism>
<dbReference type="Proteomes" id="UP000292881">
    <property type="component" value="Unassembled WGS sequence"/>
</dbReference>
<feature type="non-terminal residue" evidence="2">
    <location>
        <position position="79"/>
    </location>
</feature>
<dbReference type="Gene3D" id="3.40.50.300">
    <property type="entry name" value="P-loop containing nucleotide triphosphate hydrolases"/>
    <property type="match status" value="1"/>
</dbReference>
<dbReference type="EMBL" id="SDPL01000485">
    <property type="protein sequence ID" value="RXZ42331.1"/>
    <property type="molecule type" value="Genomic_DNA"/>
</dbReference>
<sequence length="79" mass="8105">MDAPSPPILGRSDELERLGALLGGARNGHGGALLVRGEPGIGKSTLLDAAVESARGIRVVRADGYEAEASIPFAALQRL</sequence>
<dbReference type="GO" id="GO:0005524">
    <property type="term" value="F:ATP binding"/>
    <property type="evidence" value="ECO:0007669"/>
    <property type="project" value="UniProtKB-KW"/>
</dbReference>
<comment type="caution">
    <text evidence="2">The sequence shown here is derived from an EMBL/GenBank/DDBJ whole genome shotgun (WGS) entry which is preliminary data.</text>
</comment>